<evidence type="ECO:0000256" key="2">
    <source>
        <dbReference type="SAM" id="Phobius"/>
    </source>
</evidence>
<feature type="region of interest" description="Disordered" evidence="1">
    <location>
        <begin position="1"/>
        <end position="169"/>
    </location>
</feature>
<sequence length="569" mass="63555">AARPRRHDGSLGDSWGSAEYSDDNASIDSEDSLSEAGSPSDYFEKHGRNVLDKEEDDMATPMPHARTTRASETRQDTPTKGSAARLSQGPQMARGGSRTWKQPTPQQSPEFIMPSINASTSGLNTALPTSPLRNSQLRSRNPQQNSTPSHTNKDMSRFPRAGKRQTAPVQEEPVNPWHFLGLFWDYALRPVLGYFYGIFKMVLAGLQPVVGMAALVAVLVLTLQFGSIYLKNSFQATLAPMCSLPFSGYLLPFCDTMPNNRQANFEELVNIQSSFEDVLEANKDSYALPANMKKSQVAMRDLRIQVRFSNLPSRAELENEFDSFIETAREASDDLAKYNARIGYVTDQVISTNKWTLTVLNGIVATEANKGALSEAVRHMNIFSVFRGPPETLEQRIFVQYLNHVSKLKDDVSSLIVFSESLMALLNNLDARLDIIADIAMRDDNTVNRDRQELLADLWSKLGGNRSSKAANMKSLQLLRDVLRYRANAVQLVSATLLKLQEISTGLENLRDGIAAPEVVGFREDYPLQWHIDVVSRSVERLRDARGENMAIERETIRKGMREGMGDDK</sequence>
<keyword evidence="2" id="KW-0472">Membrane</keyword>
<feature type="non-terminal residue" evidence="3">
    <location>
        <position position="1"/>
    </location>
</feature>
<reference evidence="3" key="1">
    <citation type="journal article" date="2020" name="Stud. Mycol.">
        <title>101 Dothideomycetes genomes: a test case for predicting lifestyles and emergence of pathogens.</title>
        <authorList>
            <person name="Haridas S."/>
            <person name="Albert R."/>
            <person name="Binder M."/>
            <person name="Bloem J."/>
            <person name="Labutti K."/>
            <person name="Salamov A."/>
            <person name="Andreopoulos B."/>
            <person name="Baker S."/>
            <person name="Barry K."/>
            <person name="Bills G."/>
            <person name="Bluhm B."/>
            <person name="Cannon C."/>
            <person name="Castanera R."/>
            <person name="Culley D."/>
            <person name="Daum C."/>
            <person name="Ezra D."/>
            <person name="Gonzalez J."/>
            <person name="Henrissat B."/>
            <person name="Kuo A."/>
            <person name="Liang C."/>
            <person name="Lipzen A."/>
            <person name="Lutzoni F."/>
            <person name="Magnuson J."/>
            <person name="Mondo S."/>
            <person name="Nolan M."/>
            <person name="Ohm R."/>
            <person name="Pangilinan J."/>
            <person name="Park H.-J."/>
            <person name="Ramirez L."/>
            <person name="Alfaro M."/>
            <person name="Sun H."/>
            <person name="Tritt A."/>
            <person name="Yoshinaga Y."/>
            <person name="Zwiers L.-H."/>
            <person name="Turgeon B."/>
            <person name="Goodwin S."/>
            <person name="Spatafora J."/>
            <person name="Crous P."/>
            <person name="Grigoriev I."/>
        </authorList>
    </citation>
    <scope>NUCLEOTIDE SEQUENCE</scope>
    <source>
        <strain evidence="3">CBS 690.94</strain>
    </source>
</reference>
<organism evidence="3 4">
    <name type="scientific">Karstenula rhodostoma CBS 690.94</name>
    <dbReference type="NCBI Taxonomy" id="1392251"/>
    <lineage>
        <taxon>Eukaryota</taxon>
        <taxon>Fungi</taxon>
        <taxon>Dikarya</taxon>
        <taxon>Ascomycota</taxon>
        <taxon>Pezizomycotina</taxon>
        <taxon>Dothideomycetes</taxon>
        <taxon>Pleosporomycetidae</taxon>
        <taxon>Pleosporales</taxon>
        <taxon>Massarineae</taxon>
        <taxon>Didymosphaeriaceae</taxon>
        <taxon>Karstenula</taxon>
    </lineage>
</organism>
<evidence type="ECO:0000313" key="4">
    <source>
        <dbReference type="Proteomes" id="UP000799764"/>
    </source>
</evidence>
<comment type="caution">
    <text evidence="3">The sequence shown here is derived from an EMBL/GenBank/DDBJ whole genome shotgun (WGS) entry which is preliminary data.</text>
</comment>
<dbReference type="OrthoDB" id="4179406at2759"/>
<protein>
    <submittedName>
        <fullName evidence="3">Uncharacterized protein</fullName>
    </submittedName>
</protein>
<keyword evidence="4" id="KW-1185">Reference proteome</keyword>
<dbReference type="AlphaFoldDB" id="A0A9P4UG14"/>
<dbReference type="Proteomes" id="UP000799764">
    <property type="component" value="Unassembled WGS sequence"/>
</dbReference>
<feature type="compositionally biased region" description="Basic and acidic residues" evidence="1">
    <location>
        <begin position="42"/>
        <end position="52"/>
    </location>
</feature>
<feature type="compositionally biased region" description="Polar residues" evidence="1">
    <location>
        <begin position="99"/>
        <end position="109"/>
    </location>
</feature>
<keyword evidence="2" id="KW-0812">Transmembrane</keyword>
<feature type="non-terminal residue" evidence="3">
    <location>
        <position position="569"/>
    </location>
</feature>
<proteinExistence type="predicted"/>
<keyword evidence="2" id="KW-1133">Transmembrane helix</keyword>
<dbReference type="EMBL" id="MU001493">
    <property type="protein sequence ID" value="KAF2450619.1"/>
    <property type="molecule type" value="Genomic_DNA"/>
</dbReference>
<feature type="transmembrane region" description="Helical" evidence="2">
    <location>
        <begin position="209"/>
        <end position="230"/>
    </location>
</feature>
<gene>
    <name evidence="3" type="ORF">P171DRAFT_342518</name>
</gene>
<feature type="compositionally biased region" description="Polar residues" evidence="1">
    <location>
        <begin position="116"/>
        <end position="150"/>
    </location>
</feature>
<name>A0A9P4UG14_9PLEO</name>
<accession>A0A9P4UG14</accession>
<evidence type="ECO:0000256" key="1">
    <source>
        <dbReference type="SAM" id="MobiDB-lite"/>
    </source>
</evidence>
<evidence type="ECO:0000313" key="3">
    <source>
        <dbReference type="EMBL" id="KAF2450619.1"/>
    </source>
</evidence>